<feature type="region of interest" description="Disordered" evidence="1">
    <location>
        <begin position="314"/>
        <end position="370"/>
    </location>
</feature>
<evidence type="ECO:0000256" key="1">
    <source>
        <dbReference type="SAM" id="MobiDB-lite"/>
    </source>
</evidence>
<keyword evidence="5" id="KW-1185">Reference proteome</keyword>
<evidence type="ECO:0000256" key="2">
    <source>
        <dbReference type="SAM" id="Phobius"/>
    </source>
</evidence>
<feature type="transmembrane region" description="Helical" evidence="2">
    <location>
        <begin position="93"/>
        <end position="115"/>
    </location>
</feature>
<evidence type="ECO:0000259" key="3">
    <source>
        <dbReference type="Pfam" id="PF20152"/>
    </source>
</evidence>
<comment type="caution">
    <text evidence="4">The sequence shown here is derived from an EMBL/GenBank/DDBJ whole genome shotgun (WGS) entry which is preliminary data.</text>
</comment>
<keyword evidence="2" id="KW-0472">Membrane</keyword>
<dbReference type="PANTHER" id="PTHR40465">
    <property type="entry name" value="CHROMOSOME 1, WHOLE GENOME SHOTGUN SEQUENCE"/>
    <property type="match status" value="1"/>
</dbReference>
<organism evidence="4 5">
    <name type="scientific">Marasmiellus scandens</name>
    <dbReference type="NCBI Taxonomy" id="2682957"/>
    <lineage>
        <taxon>Eukaryota</taxon>
        <taxon>Fungi</taxon>
        <taxon>Dikarya</taxon>
        <taxon>Basidiomycota</taxon>
        <taxon>Agaricomycotina</taxon>
        <taxon>Agaricomycetes</taxon>
        <taxon>Agaricomycetidae</taxon>
        <taxon>Agaricales</taxon>
        <taxon>Marasmiineae</taxon>
        <taxon>Omphalotaceae</taxon>
        <taxon>Marasmiellus</taxon>
    </lineage>
</organism>
<feature type="domain" description="DUF6534" evidence="3">
    <location>
        <begin position="174"/>
        <end position="261"/>
    </location>
</feature>
<dbReference type="Proteomes" id="UP001498398">
    <property type="component" value="Unassembled WGS sequence"/>
</dbReference>
<dbReference type="EMBL" id="JBANRG010000017">
    <property type="protein sequence ID" value="KAK7458710.1"/>
    <property type="molecule type" value="Genomic_DNA"/>
</dbReference>
<protein>
    <recommendedName>
        <fullName evidence="3">DUF6534 domain-containing protein</fullName>
    </recommendedName>
</protein>
<feature type="transmembrane region" description="Helical" evidence="2">
    <location>
        <begin position="26"/>
        <end position="43"/>
    </location>
</feature>
<evidence type="ECO:0000313" key="4">
    <source>
        <dbReference type="EMBL" id="KAK7458710.1"/>
    </source>
</evidence>
<feature type="compositionally biased region" description="Polar residues" evidence="1">
    <location>
        <begin position="316"/>
        <end position="326"/>
    </location>
</feature>
<dbReference type="Pfam" id="PF20152">
    <property type="entry name" value="DUF6534"/>
    <property type="match status" value="1"/>
</dbReference>
<accession>A0ABR1JD56</accession>
<feature type="transmembrane region" description="Helical" evidence="2">
    <location>
        <begin position="210"/>
        <end position="231"/>
    </location>
</feature>
<keyword evidence="2" id="KW-0812">Transmembrane</keyword>
<sequence length="370" mass="40244">MSPVSSTIPPGTDIAAVSGPLFIGELFHWGLFGTLSVQIYLYYMAFPKDKLAFKIIAYSVYTMELVQTILVTNDAFHAYGSGFGNYDELTSMHLYWFSVPIMSGIVSLIGQLFFAYRIWVLSHSKSLPAVIGVMAFTSTIASFMTGIFVKEAGKITNLHQLSTKIAVGIWCGVSALCDISIAACMTYLLSHNADTSFSKTKVLVKKLMRLAIETGTLTATIALITLILVTGFPDRDYYAAVSLIIPKSYANTLLVILNSRFRTIGGRDAEEDSNIMSIDLSPHSRDSKRFSAYSGIANLDSVPKSLQAKSSFYKASDSTPLGNTAGESRPGSSGRAMIQISIQNEVVTDAADREQTEQSDYSPSTPSHTM</sequence>
<name>A0ABR1JD56_9AGAR</name>
<feature type="transmembrane region" description="Helical" evidence="2">
    <location>
        <begin position="55"/>
        <end position="73"/>
    </location>
</feature>
<dbReference type="InterPro" id="IPR045339">
    <property type="entry name" value="DUF6534"/>
</dbReference>
<gene>
    <name evidence="4" type="ORF">VKT23_009709</name>
</gene>
<feature type="transmembrane region" description="Helical" evidence="2">
    <location>
        <begin position="127"/>
        <end position="147"/>
    </location>
</feature>
<feature type="compositionally biased region" description="Polar residues" evidence="1">
    <location>
        <begin position="358"/>
        <end position="370"/>
    </location>
</feature>
<keyword evidence="2" id="KW-1133">Transmembrane helix</keyword>
<feature type="transmembrane region" description="Helical" evidence="2">
    <location>
        <begin position="167"/>
        <end position="189"/>
    </location>
</feature>
<evidence type="ECO:0000313" key="5">
    <source>
        <dbReference type="Proteomes" id="UP001498398"/>
    </source>
</evidence>
<reference evidence="4 5" key="1">
    <citation type="submission" date="2024-01" db="EMBL/GenBank/DDBJ databases">
        <title>A draft genome for the cacao thread blight pathogen Marasmiellus scandens.</title>
        <authorList>
            <person name="Baruah I.K."/>
            <person name="Leung J."/>
            <person name="Bukari Y."/>
            <person name="Amoako-Attah I."/>
            <person name="Meinhardt L.W."/>
            <person name="Bailey B.A."/>
            <person name="Cohen S.P."/>
        </authorList>
    </citation>
    <scope>NUCLEOTIDE SEQUENCE [LARGE SCALE GENOMIC DNA]</scope>
    <source>
        <strain evidence="4 5">GH-19</strain>
    </source>
</reference>
<proteinExistence type="predicted"/>
<dbReference type="PANTHER" id="PTHR40465:SF1">
    <property type="entry name" value="DUF6534 DOMAIN-CONTAINING PROTEIN"/>
    <property type="match status" value="1"/>
</dbReference>
<feature type="transmembrane region" description="Helical" evidence="2">
    <location>
        <begin position="237"/>
        <end position="257"/>
    </location>
</feature>